<dbReference type="Pfam" id="PF00348">
    <property type="entry name" value="polyprenyl_synt"/>
    <property type="match status" value="1"/>
</dbReference>
<evidence type="ECO:0000256" key="3">
    <source>
        <dbReference type="ARBA" id="ARBA00012439"/>
    </source>
</evidence>
<accession>A0A1S6QK98</accession>
<dbReference type="OrthoDB" id="9805316at2"/>
<proteinExistence type="inferred from homology"/>
<organism evidence="13 14">
    <name type="scientific">Lentilactobacillus curieae</name>
    <dbReference type="NCBI Taxonomy" id="1138822"/>
    <lineage>
        <taxon>Bacteria</taxon>
        <taxon>Bacillati</taxon>
        <taxon>Bacillota</taxon>
        <taxon>Bacilli</taxon>
        <taxon>Lactobacillales</taxon>
        <taxon>Lactobacillaceae</taxon>
        <taxon>Lentilactobacillus</taxon>
    </lineage>
</organism>
<evidence type="ECO:0000256" key="1">
    <source>
        <dbReference type="ARBA" id="ARBA00001946"/>
    </source>
</evidence>
<keyword evidence="5 12" id="KW-0808">Transferase</keyword>
<reference evidence="13 14" key="1">
    <citation type="journal article" date="2015" name="Genome Announc.">
        <title>Genome Sequence of Lactobacillus curieae CCTCC M 2011381T, a Novel Producer of Gamma-aminobutyric Acid.</title>
        <authorList>
            <person name="Wang Y."/>
            <person name="Wang Y."/>
            <person name="Lang C."/>
            <person name="Wei D."/>
            <person name="Xu P."/>
            <person name="Xie J."/>
        </authorList>
    </citation>
    <scope>NUCLEOTIDE SEQUENCE [LARGE SCALE GENOMIC DNA]</scope>
    <source>
        <strain evidence="13 14">CCTCC M 2011381</strain>
    </source>
</reference>
<evidence type="ECO:0000256" key="2">
    <source>
        <dbReference type="ARBA" id="ARBA00006706"/>
    </source>
</evidence>
<dbReference type="PANTHER" id="PTHR43281">
    <property type="entry name" value="FARNESYL DIPHOSPHATE SYNTHASE"/>
    <property type="match status" value="1"/>
</dbReference>
<dbReference type="InterPro" id="IPR008949">
    <property type="entry name" value="Isoprenoid_synthase_dom_sf"/>
</dbReference>
<gene>
    <name evidence="13" type="ORF">PL11_008770</name>
</gene>
<keyword evidence="14" id="KW-1185">Reference proteome</keyword>
<dbReference type="GO" id="GO:0046872">
    <property type="term" value="F:metal ion binding"/>
    <property type="evidence" value="ECO:0007669"/>
    <property type="project" value="UniProtKB-KW"/>
</dbReference>
<dbReference type="InterPro" id="IPR033749">
    <property type="entry name" value="Polyprenyl_synt_CS"/>
</dbReference>
<keyword evidence="8" id="KW-0414">Isoprene biosynthesis</keyword>
<dbReference type="EC" id="2.5.1.10" evidence="3"/>
<evidence type="ECO:0000256" key="6">
    <source>
        <dbReference type="ARBA" id="ARBA00022723"/>
    </source>
</evidence>
<dbReference type="GO" id="GO:0004337">
    <property type="term" value="F:(2E,6E)-farnesyl diphosphate synthase activity"/>
    <property type="evidence" value="ECO:0007669"/>
    <property type="project" value="UniProtKB-EC"/>
</dbReference>
<dbReference type="FunFam" id="1.10.600.10:FF:000001">
    <property type="entry name" value="Geranylgeranyl diphosphate synthase"/>
    <property type="match status" value="1"/>
</dbReference>
<evidence type="ECO:0000256" key="7">
    <source>
        <dbReference type="ARBA" id="ARBA00022842"/>
    </source>
</evidence>
<dbReference type="PROSITE" id="PS00723">
    <property type="entry name" value="POLYPRENYL_SYNTHASE_1"/>
    <property type="match status" value="1"/>
</dbReference>
<dbReference type="GO" id="GO:0005737">
    <property type="term" value="C:cytoplasm"/>
    <property type="evidence" value="ECO:0007669"/>
    <property type="project" value="UniProtKB-ARBA"/>
</dbReference>
<dbReference type="SFLD" id="SFLDS00005">
    <property type="entry name" value="Isoprenoid_Synthase_Type_I"/>
    <property type="match status" value="1"/>
</dbReference>
<evidence type="ECO:0000256" key="11">
    <source>
        <dbReference type="ARBA" id="ARBA00049399"/>
    </source>
</evidence>
<dbReference type="Proteomes" id="UP000030361">
    <property type="component" value="Chromosome"/>
</dbReference>
<evidence type="ECO:0000256" key="8">
    <source>
        <dbReference type="ARBA" id="ARBA00023229"/>
    </source>
</evidence>
<evidence type="ECO:0000256" key="10">
    <source>
        <dbReference type="ARBA" id="ARBA00032873"/>
    </source>
</evidence>
<evidence type="ECO:0000313" key="14">
    <source>
        <dbReference type="Proteomes" id="UP000030361"/>
    </source>
</evidence>
<dbReference type="PROSITE" id="PS00444">
    <property type="entry name" value="POLYPRENYL_SYNTHASE_2"/>
    <property type="match status" value="1"/>
</dbReference>
<evidence type="ECO:0000256" key="5">
    <source>
        <dbReference type="ARBA" id="ARBA00022679"/>
    </source>
</evidence>
<dbReference type="KEGG" id="lcu:PL11_008770"/>
<dbReference type="EMBL" id="CP018906">
    <property type="protein sequence ID" value="AQW22003.1"/>
    <property type="molecule type" value="Genomic_DNA"/>
</dbReference>
<dbReference type="CDD" id="cd00685">
    <property type="entry name" value="Trans_IPPS_HT"/>
    <property type="match status" value="1"/>
</dbReference>
<keyword evidence="7" id="KW-0460">Magnesium</keyword>
<comment type="similarity">
    <text evidence="2 12">Belongs to the FPP/GGPP synthase family.</text>
</comment>
<keyword evidence="6" id="KW-0479">Metal-binding</keyword>
<comment type="cofactor">
    <cofactor evidence="1">
        <name>Mg(2+)</name>
        <dbReference type="ChEBI" id="CHEBI:18420"/>
    </cofactor>
</comment>
<evidence type="ECO:0000256" key="12">
    <source>
        <dbReference type="RuleBase" id="RU004466"/>
    </source>
</evidence>
<dbReference type="Gene3D" id="1.10.600.10">
    <property type="entry name" value="Farnesyl Diphosphate Synthase"/>
    <property type="match status" value="1"/>
</dbReference>
<dbReference type="RefSeq" id="WP_035167246.1">
    <property type="nucleotide sequence ID" value="NZ_CP018906.1"/>
</dbReference>
<evidence type="ECO:0000256" key="9">
    <source>
        <dbReference type="ARBA" id="ARBA00032380"/>
    </source>
</evidence>
<dbReference type="InterPro" id="IPR000092">
    <property type="entry name" value="Polyprenyl_synt"/>
</dbReference>
<dbReference type="AlphaFoldDB" id="A0A1S6QK98"/>
<dbReference type="InterPro" id="IPR053378">
    <property type="entry name" value="Prenyl_diphosphate_synthase"/>
</dbReference>
<evidence type="ECO:0000313" key="13">
    <source>
        <dbReference type="EMBL" id="AQW22003.1"/>
    </source>
</evidence>
<dbReference type="NCBIfam" id="NF045485">
    <property type="entry name" value="FPPsyn"/>
    <property type="match status" value="1"/>
</dbReference>
<name>A0A1S6QK98_9LACO</name>
<dbReference type="PANTHER" id="PTHR43281:SF1">
    <property type="entry name" value="FARNESYL DIPHOSPHATE SYNTHASE"/>
    <property type="match status" value="1"/>
</dbReference>
<protein>
    <recommendedName>
        <fullName evidence="4">Farnesyl diphosphate synthase</fullName>
        <ecNumber evidence="3">2.5.1.10</ecNumber>
    </recommendedName>
    <alternativeName>
        <fullName evidence="10">(2E,6E)-farnesyl diphosphate synthase</fullName>
    </alternativeName>
    <alternativeName>
        <fullName evidence="9">Geranyltranstransferase</fullName>
    </alternativeName>
</protein>
<dbReference type="GO" id="GO:0016114">
    <property type="term" value="P:terpenoid biosynthetic process"/>
    <property type="evidence" value="ECO:0007669"/>
    <property type="project" value="UniProtKB-ARBA"/>
</dbReference>
<dbReference type="eggNOG" id="COG0142">
    <property type="taxonomic scope" value="Bacteria"/>
</dbReference>
<sequence length="296" mass="32521">MAKIKQFEQEWIPKIDHLLDSQMNYDVSQPELLAAMKYSVDAGGKRFRPLLGIATVLTVNKQVGAVQLKALSAIELLHTYSLIHDDLPAMDDDPIRRGKPSNHIKFGDALATLAGDGLQALAFQWVVDNQLPSTVKSELALKLAIAAGPAGMVAGQADDVLNENHELSYDALKKLHRNKTGALIHYAVESGLIVGGVNEADRKPFLEFADAFGLAFQIYDDILDVISNERELGKPVHQDSGKNTYPNLFGLSKSKEILAITVSKAMDALDLISDEQGFDTKLLKEFCGYFKIEEIE</sequence>
<evidence type="ECO:0000256" key="4">
    <source>
        <dbReference type="ARBA" id="ARBA00015100"/>
    </source>
</evidence>
<dbReference type="SUPFAM" id="SSF48576">
    <property type="entry name" value="Terpenoid synthases"/>
    <property type="match status" value="1"/>
</dbReference>
<dbReference type="SFLD" id="SFLDG01017">
    <property type="entry name" value="Polyprenyl_Transferase_Like"/>
    <property type="match status" value="1"/>
</dbReference>
<comment type="catalytic activity">
    <reaction evidence="11">
        <text>isopentenyl diphosphate + (2E)-geranyl diphosphate = (2E,6E)-farnesyl diphosphate + diphosphate</text>
        <dbReference type="Rhea" id="RHEA:19361"/>
        <dbReference type="ChEBI" id="CHEBI:33019"/>
        <dbReference type="ChEBI" id="CHEBI:58057"/>
        <dbReference type="ChEBI" id="CHEBI:128769"/>
        <dbReference type="ChEBI" id="CHEBI:175763"/>
        <dbReference type="EC" id="2.5.1.10"/>
    </reaction>
</comment>